<dbReference type="PRINTS" id="PR00260">
    <property type="entry name" value="CHEMTRNSDUCR"/>
</dbReference>
<dbReference type="STRING" id="163.SAMN04487775_11422"/>
<dbReference type="AlphaFoldDB" id="A0A1H9HRS3"/>
<dbReference type="PANTHER" id="PTHR32089:SF112">
    <property type="entry name" value="LYSOZYME-LIKE PROTEIN-RELATED"/>
    <property type="match status" value="1"/>
</dbReference>
<dbReference type="InterPro" id="IPR000727">
    <property type="entry name" value="T_SNARE_dom"/>
</dbReference>
<dbReference type="InterPro" id="IPR004089">
    <property type="entry name" value="MCPsignal_dom"/>
</dbReference>
<dbReference type="SMART" id="SM00304">
    <property type="entry name" value="HAMP"/>
    <property type="match status" value="1"/>
</dbReference>
<evidence type="ECO:0000256" key="5">
    <source>
        <dbReference type="ARBA" id="ARBA00022989"/>
    </source>
</evidence>
<dbReference type="GO" id="GO:0006935">
    <property type="term" value="P:chemotaxis"/>
    <property type="evidence" value="ECO:0007669"/>
    <property type="project" value="InterPro"/>
</dbReference>
<keyword evidence="2" id="KW-1003">Cell membrane</keyword>
<dbReference type="OrthoDB" id="5800769at2"/>
<evidence type="ECO:0000256" key="7">
    <source>
        <dbReference type="ARBA" id="ARBA00023224"/>
    </source>
</evidence>
<evidence type="ECO:0000259" key="11">
    <source>
        <dbReference type="PROSITE" id="PS50111"/>
    </source>
</evidence>
<evidence type="ECO:0000256" key="4">
    <source>
        <dbReference type="ARBA" id="ARBA00022692"/>
    </source>
</evidence>
<evidence type="ECO:0000259" key="13">
    <source>
        <dbReference type="PROSITE" id="PS50885"/>
    </source>
</evidence>
<gene>
    <name evidence="14" type="ORF">SAMN04487977_107131</name>
</gene>
<evidence type="ECO:0000259" key="12">
    <source>
        <dbReference type="PROSITE" id="PS50192"/>
    </source>
</evidence>
<feature type="transmembrane region" description="Helical" evidence="10">
    <location>
        <begin position="292"/>
        <end position="312"/>
    </location>
</feature>
<keyword evidence="7 9" id="KW-0807">Transducer</keyword>
<dbReference type="InterPro" id="IPR029151">
    <property type="entry name" value="Sensor-like_sf"/>
</dbReference>
<keyword evidence="4 10" id="KW-0812">Transmembrane</keyword>
<dbReference type="GO" id="GO:0004888">
    <property type="term" value="F:transmembrane signaling receptor activity"/>
    <property type="evidence" value="ECO:0007669"/>
    <property type="project" value="InterPro"/>
</dbReference>
<name>A0A1H9HRS3_9SPIR</name>
<dbReference type="SUPFAM" id="SSF103190">
    <property type="entry name" value="Sensory domain-like"/>
    <property type="match status" value="2"/>
</dbReference>
<evidence type="ECO:0000256" key="6">
    <source>
        <dbReference type="ARBA" id="ARBA00023136"/>
    </source>
</evidence>
<sequence>MAKELDRFDPNPKKNISLKFKLIAMIVGASIIGVFVSGAVSLATFDRGLMSKTVEELEDTTGGVQWILDDWLDTLSCYADMLASTDHIKGYLDGSYTDDANAYLKEKGEICNVDLLAITDTNGKITAGWEITAGQTLDLPIVATAIRGRKTYCYTQLGTLKFGIVVATPVIKNGVTLGSLLIAYDIATMGTDGYVSIVHDFHTVECSIFYGKKYMATTLGFHLIDLDLDNEEIVQQVLYNGEKYVGKNIIAHTEYYTVYAPLYNDDETIAGMVFVAKSMKVIDSVRNSTLSMVIPVAILLFLVLATIGYFFVRWIMKRIKNVTVFLEGLKTGDADLTKRCSLYVRDEIGAMIINFDEFLDKLQDIVKNLKESKAALGTSGENLDAGTEDTASSITEIIANIDSIHTQIVNQDKSVRETSDSVQHISNAIIDLDALIEDQSSSVTQASAAVEEMIGNINSVNKSVEKMSSSFKSLEDNAEIGFSKQEDVNERIRQIEGQSEMLQEANTAISDIAEQTNLLAMNAAIEAAHAGEAGKGFAVVADEIRKLSETSSEQSKKIGEQLNKIMNSIIEVVGSSNEASTALTEVSNRIKETDELVIQIQAAMEEQNEGSKQILDALRHLNSSTSEVRNSSQEMSGRNEQIVKDMTILKESTDLMNTSMDEMAVGARKINETGATLSEISIQVKNSIQQIGEQVDLFKV</sequence>
<evidence type="ECO:0000256" key="9">
    <source>
        <dbReference type="PROSITE-ProRule" id="PRU00284"/>
    </source>
</evidence>
<dbReference type="GO" id="GO:0007165">
    <property type="term" value="P:signal transduction"/>
    <property type="evidence" value="ECO:0007669"/>
    <property type="project" value="UniProtKB-KW"/>
</dbReference>
<evidence type="ECO:0000256" key="3">
    <source>
        <dbReference type="ARBA" id="ARBA00022519"/>
    </source>
</evidence>
<dbReference type="InterPro" id="IPR033463">
    <property type="entry name" value="sCache_3"/>
</dbReference>
<protein>
    <submittedName>
        <fullName evidence="14">HAMP domain-containing protein</fullName>
    </submittedName>
</protein>
<evidence type="ECO:0000256" key="1">
    <source>
        <dbReference type="ARBA" id="ARBA00004429"/>
    </source>
</evidence>
<feature type="domain" description="HAMP" evidence="13">
    <location>
        <begin position="313"/>
        <end position="367"/>
    </location>
</feature>
<feature type="domain" description="T-SNARE coiled-coil homology" evidence="12">
    <location>
        <begin position="405"/>
        <end position="467"/>
    </location>
</feature>
<keyword evidence="3" id="KW-0997">Cell inner membrane</keyword>
<dbReference type="PROSITE" id="PS50885">
    <property type="entry name" value="HAMP"/>
    <property type="match status" value="1"/>
</dbReference>
<dbReference type="SUPFAM" id="SSF58104">
    <property type="entry name" value="Methyl-accepting chemotaxis protein (MCP) signaling domain"/>
    <property type="match status" value="1"/>
</dbReference>
<evidence type="ECO:0000256" key="10">
    <source>
        <dbReference type="SAM" id="Phobius"/>
    </source>
</evidence>
<dbReference type="EMBL" id="FOFU01000007">
    <property type="protein sequence ID" value="SEQ65023.1"/>
    <property type="molecule type" value="Genomic_DNA"/>
</dbReference>
<comment type="similarity">
    <text evidence="8">Belongs to the methyl-accepting chemotaxis (MCP) protein family.</text>
</comment>
<keyword evidence="15" id="KW-1185">Reference proteome</keyword>
<evidence type="ECO:0000256" key="8">
    <source>
        <dbReference type="ARBA" id="ARBA00029447"/>
    </source>
</evidence>
<dbReference type="Pfam" id="PF17202">
    <property type="entry name" value="sCache_3_3"/>
    <property type="match status" value="1"/>
</dbReference>
<feature type="domain" description="Methyl-accepting transducer" evidence="11">
    <location>
        <begin position="414"/>
        <end position="636"/>
    </location>
</feature>
<dbReference type="RefSeq" id="WP_074644546.1">
    <property type="nucleotide sequence ID" value="NZ_FOFU01000007.1"/>
</dbReference>
<dbReference type="PANTHER" id="PTHR32089">
    <property type="entry name" value="METHYL-ACCEPTING CHEMOTAXIS PROTEIN MCPB"/>
    <property type="match status" value="1"/>
</dbReference>
<proteinExistence type="inferred from homology"/>
<evidence type="ECO:0000313" key="15">
    <source>
        <dbReference type="Proteomes" id="UP000182360"/>
    </source>
</evidence>
<evidence type="ECO:0000256" key="2">
    <source>
        <dbReference type="ARBA" id="ARBA00022475"/>
    </source>
</evidence>
<organism evidence="14 15">
    <name type="scientific">Treponema bryantii</name>
    <dbReference type="NCBI Taxonomy" id="163"/>
    <lineage>
        <taxon>Bacteria</taxon>
        <taxon>Pseudomonadati</taxon>
        <taxon>Spirochaetota</taxon>
        <taxon>Spirochaetia</taxon>
        <taxon>Spirochaetales</taxon>
        <taxon>Treponemataceae</taxon>
        <taxon>Treponema</taxon>
    </lineage>
</organism>
<feature type="transmembrane region" description="Helical" evidence="10">
    <location>
        <begin position="20"/>
        <end position="45"/>
    </location>
</feature>
<dbReference type="PROSITE" id="PS50192">
    <property type="entry name" value="T_SNARE"/>
    <property type="match status" value="1"/>
</dbReference>
<dbReference type="Gene3D" id="6.10.340.10">
    <property type="match status" value="1"/>
</dbReference>
<keyword evidence="5 10" id="KW-1133">Transmembrane helix</keyword>
<dbReference type="SMART" id="SM00283">
    <property type="entry name" value="MA"/>
    <property type="match status" value="1"/>
</dbReference>
<dbReference type="Pfam" id="PF00015">
    <property type="entry name" value="MCPsignal"/>
    <property type="match status" value="1"/>
</dbReference>
<dbReference type="Proteomes" id="UP000182360">
    <property type="component" value="Unassembled WGS sequence"/>
</dbReference>
<comment type="subcellular location">
    <subcellularLocation>
        <location evidence="1">Cell inner membrane</location>
        <topology evidence="1">Multi-pass membrane protein</topology>
    </subcellularLocation>
</comment>
<keyword evidence="6 10" id="KW-0472">Membrane</keyword>
<reference evidence="14 15" key="1">
    <citation type="submission" date="2016-10" db="EMBL/GenBank/DDBJ databases">
        <authorList>
            <person name="de Groot N.N."/>
        </authorList>
    </citation>
    <scope>NUCLEOTIDE SEQUENCE [LARGE SCALE GENOMIC DNA]</scope>
    <source>
        <strain evidence="14 15">B25</strain>
    </source>
</reference>
<dbReference type="InterPro" id="IPR003660">
    <property type="entry name" value="HAMP_dom"/>
</dbReference>
<dbReference type="Gene3D" id="1.10.287.950">
    <property type="entry name" value="Methyl-accepting chemotaxis protein"/>
    <property type="match status" value="1"/>
</dbReference>
<evidence type="ECO:0000313" key="14">
    <source>
        <dbReference type="EMBL" id="SEQ65023.1"/>
    </source>
</evidence>
<accession>A0A1H9HRS3</accession>
<dbReference type="InterPro" id="IPR004090">
    <property type="entry name" value="Chemotax_Me-accpt_rcpt"/>
</dbReference>
<dbReference type="PROSITE" id="PS50111">
    <property type="entry name" value="CHEMOTAXIS_TRANSDUC_2"/>
    <property type="match status" value="1"/>
</dbReference>
<dbReference type="GO" id="GO:0005886">
    <property type="term" value="C:plasma membrane"/>
    <property type="evidence" value="ECO:0007669"/>
    <property type="project" value="UniProtKB-SubCell"/>
</dbReference>